<feature type="region of interest" description="Disordered" evidence="1">
    <location>
        <begin position="1033"/>
        <end position="1068"/>
    </location>
</feature>
<evidence type="ECO:0000313" key="2">
    <source>
        <dbReference type="EMBL" id="CAK0877783.1"/>
    </source>
</evidence>
<feature type="compositionally biased region" description="Basic and acidic residues" evidence="1">
    <location>
        <begin position="525"/>
        <end position="539"/>
    </location>
</feature>
<dbReference type="Proteomes" id="UP001189429">
    <property type="component" value="Unassembled WGS sequence"/>
</dbReference>
<organism evidence="2 3">
    <name type="scientific">Prorocentrum cordatum</name>
    <dbReference type="NCBI Taxonomy" id="2364126"/>
    <lineage>
        <taxon>Eukaryota</taxon>
        <taxon>Sar</taxon>
        <taxon>Alveolata</taxon>
        <taxon>Dinophyceae</taxon>
        <taxon>Prorocentrales</taxon>
        <taxon>Prorocentraceae</taxon>
        <taxon>Prorocentrum</taxon>
    </lineage>
</organism>
<reference evidence="2" key="1">
    <citation type="submission" date="2023-10" db="EMBL/GenBank/DDBJ databases">
        <authorList>
            <person name="Chen Y."/>
            <person name="Shah S."/>
            <person name="Dougan E. K."/>
            <person name="Thang M."/>
            <person name="Chan C."/>
        </authorList>
    </citation>
    <scope>NUCLEOTIDE SEQUENCE [LARGE SCALE GENOMIC DNA]</scope>
</reference>
<evidence type="ECO:0000313" key="3">
    <source>
        <dbReference type="Proteomes" id="UP001189429"/>
    </source>
</evidence>
<accession>A0ABN9VW13</accession>
<comment type="caution">
    <text evidence="2">The sequence shown here is derived from an EMBL/GenBank/DDBJ whole genome shotgun (WGS) entry which is preliminary data.</text>
</comment>
<keyword evidence="3" id="KW-1185">Reference proteome</keyword>
<gene>
    <name evidence="2" type="ORF">PCOR1329_LOCUS61742</name>
</gene>
<evidence type="ECO:0000256" key="1">
    <source>
        <dbReference type="SAM" id="MobiDB-lite"/>
    </source>
</evidence>
<sequence>MTAQANVQQFSDEMKDAWEVVDKHFDPEEILGSVVADIVSKHAVRASQHELPYAMSMMAGYISMANGGGVSVFPNSPSPLMMAVQNTNYPQTRKSAITAAVAMLGRAMDKRANKRARAAMGPGAKAKTPVLAKFTEAAFWERCAPDFQQVHVPAKRSEEQGAPDPEPDDDDLARTNHGTLLNLDEAYKMLRMLGMIAGTGSKKDSLEVTDLASDINRLFQTGVAAYTTKTAGSFGQETGASVCLGVAGNAHPAITVPMERGDLGNHHVAVRERWIILTAPVVEPHAPLPGDFVVPSGFHKWSWPELMSTMVEPLGFPPGADVPEIAANALPRARGVPHSDAVAHESQSGDEYLPDVEGYYVQFADGTGSRIRFKRVSSKLCPTFRVPNRDIPVLANESMDSIAARVLDMFETPGIQLGFSKKGLLALRGFHTIFNARCAQARSADRVSLSARLGIAPWHLAMLSAGLAILKSGEEVPAAQGAPEEVDECIRGPHYPDFIEDTHVVRACKLSAVLDAIRSCWHPRRGADTPEERLRRAEVAEGQARLQQVRGPPVASDGAAEAGFLDYAPSQTQPGREPRAEASAAAAAEPSGGAGEGGSQVAPAASARAARGASGAPQCLLPADADVPAMDVGFGVGGASVQTPIPGMTMVPDRQLMQRVLLRGEALVSLRKVCDAVKMKPDGSSAQVTKPMSLKSDQCAIVVKAALNLYNVAEFDPQGWVTERDRGAAVRWRLPDPEDGTAVAKYHNLLMKCCRVSYSQLLQDTNAREDAAGCFPLASAPGRLRGRLRASMEICSSSDSCFECKAALHREPARSREGILLLVGGWKKIVHFPKRCHNVRCGRKYRAVWYNYIQIGTSRHWHCHDGDPLYFFLNSTIGFSFEWLRQFHCRLAYQHVSFMSEAQAHLRFARMRGVASLVPTRSDDYMTKVWILWRALVRAHARAVQPGADPVDSVGSIDLAVPAPGISRGIGPWYHGAMEAQRARLFHAGEKDATLLVMDGNQKLRRRVCGYPYCERVHSKSLGLGMWRCCSETPAQQPGKRKRSGARGSDAAEGGEPPPPHGGDAVEDGEPLLKALRQVARCPAHASATGLPGPRARSYDILSHRQKSALTDSGRSVFELNVRYKLFRLRQKHAAARGQQNAWPPADQLNAAAIHAYLSTIAVSGNLSQHSDEQSLSQSSCKTHKEDIKTKRMTARSGGWLFAISASGCIVHLDEFMGAESITQRCMFVARSCGMLPGLEVLVHDDACHLCRFALLRDGQSDMATNIAKLRYITDPFHSKGHVWNWCLENCAPTLPGNAARLAGVNANACEHRFPDLGHYRENVNAMGKEFARFFLTEMMDFRNVDWLRRVRSAP</sequence>
<feature type="region of interest" description="Disordered" evidence="1">
    <location>
        <begin position="154"/>
        <end position="175"/>
    </location>
</feature>
<feature type="compositionally biased region" description="Low complexity" evidence="1">
    <location>
        <begin position="581"/>
        <end position="591"/>
    </location>
</feature>
<feature type="region of interest" description="Disordered" evidence="1">
    <location>
        <begin position="524"/>
        <end position="606"/>
    </location>
</feature>
<dbReference type="EMBL" id="CAUYUJ010017776">
    <property type="protein sequence ID" value="CAK0877783.1"/>
    <property type="molecule type" value="Genomic_DNA"/>
</dbReference>
<proteinExistence type="predicted"/>
<protein>
    <submittedName>
        <fullName evidence="2">Uncharacterized protein</fullName>
    </submittedName>
</protein>
<name>A0ABN9VW13_9DINO</name>